<dbReference type="EMBL" id="JBHTBJ010000003">
    <property type="protein sequence ID" value="MFC7273774.1"/>
    <property type="molecule type" value="Genomic_DNA"/>
</dbReference>
<comment type="caution">
    <text evidence="3">The sequence shown here is derived from an EMBL/GenBank/DDBJ whole genome shotgun (WGS) entry which is preliminary data.</text>
</comment>
<feature type="transmembrane region" description="Helical" evidence="2">
    <location>
        <begin position="118"/>
        <end position="137"/>
    </location>
</feature>
<proteinExistence type="predicted"/>
<organism evidence="3 4">
    <name type="scientific">Paractinoplanes rhizophilus</name>
    <dbReference type="NCBI Taxonomy" id="1416877"/>
    <lineage>
        <taxon>Bacteria</taxon>
        <taxon>Bacillati</taxon>
        <taxon>Actinomycetota</taxon>
        <taxon>Actinomycetes</taxon>
        <taxon>Micromonosporales</taxon>
        <taxon>Micromonosporaceae</taxon>
        <taxon>Paractinoplanes</taxon>
    </lineage>
</organism>
<evidence type="ECO:0000313" key="4">
    <source>
        <dbReference type="Proteomes" id="UP001596548"/>
    </source>
</evidence>
<keyword evidence="2" id="KW-0812">Transmembrane</keyword>
<reference evidence="4" key="1">
    <citation type="journal article" date="2019" name="Int. J. Syst. Evol. Microbiol.">
        <title>The Global Catalogue of Microorganisms (GCM) 10K type strain sequencing project: providing services to taxonomists for standard genome sequencing and annotation.</title>
        <authorList>
            <consortium name="The Broad Institute Genomics Platform"/>
            <consortium name="The Broad Institute Genome Sequencing Center for Infectious Disease"/>
            <person name="Wu L."/>
            <person name="Ma J."/>
        </authorList>
    </citation>
    <scope>NUCLEOTIDE SEQUENCE [LARGE SCALE GENOMIC DNA]</scope>
    <source>
        <strain evidence="4">XZYJT-10</strain>
    </source>
</reference>
<protein>
    <submittedName>
        <fullName evidence="3">Uncharacterized protein</fullName>
    </submittedName>
</protein>
<evidence type="ECO:0000313" key="3">
    <source>
        <dbReference type="EMBL" id="MFC7273774.1"/>
    </source>
</evidence>
<feature type="transmembrane region" description="Helical" evidence="2">
    <location>
        <begin position="153"/>
        <end position="170"/>
    </location>
</feature>
<feature type="transmembrane region" description="Helical" evidence="2">
    <location>
        <begin position="182"/>
        <end position="200"/>
    </location>
</feature>
<keyword evidence="2" id="KW-0472">Membrane</keyword>
<sequence length="327" mass="34864">MNDEISAYVEAVERALAGIASTTRAELLEDLPEHLAEVQAEGTGTLRERLGAPEAYASELLASAGLVGGFPEPPPPTRLAELLALRDQVMEFAERADGKIGPVIGYERASQFLVLLRPGWWVLRGYLIAMALAFLLSDGTRLGLLPRIGNNELVALFLLAGCVIASIVLGRRTTTLSRLPRLALRSGTVVLVIFALAGFVNADDRARDPGYRDANYANYNDYDDQNPYSNVNDVYVYDGQGRLVPNARLYDQDGSPIQLGTNVCTDPTTGEETRSRNIGYPYCPQFAPFAGQPSASAAGSGAPSASATSQPAPTVSPGRGASPSFSN</sequence>
<dbReference type="RefSeq" id="WP_378965374.1">
    <property type="nucleotide sequence ID" value="NZ_JBHTBJ010000003.1"/>
</dbReference>
<name>A0ABW2HKM9_9ACTN</name>
<keyword evidence="2" id="KW-1133">Transmembrane helix</keyword>
<feature type="compositionally biased region" description="Low complexity" evidence="1">
    <location>
        <begin position="292"/>
        <end position="313"/>
    </location>
</feature>
<keyword evidence="4" id="KW-1185">Reference proteome</keyword>
<feature type="region of interest" description="Disordered" evidence="1">
    <location>
        <begin position="292"/>
        <end position="327"/>
    </location>
</feature>
<dbReference type="Proteomes" id="UP001596548">
    <property type="component" value="Unassembled WGS sequence"/>
</dbReference>
<evidence type="ECO:0000256" key="1">
    <source>
        <dbReference type="SAM" id="MobiDB-lite"/>
    </source>
</evidence>
<gene>
    <name evidence="3" type="ORF">ACFQS1_07275</name>
</gene>
<accession>A0ABW2HKM9</accession>
<evidence type="ECO:0000256" key="2">
    <source>
        <dbReference type="SAM" id="Phobius"/>
    </source>
</evidence>